<dbReference type="EMBL" id="CYYI01000006">
    <property type="protein sequence ID" value="CUN92541.1"/>
    <property type="molecule type" value="Genomic_DNA"/>
</dbReference>
<dbReference type="Proteomes" id="UP000285262">
    <property type="component" value="Unassembled WGS sequence"/>
</dbReference>
<dbReference type="Proteomes" id="UP000285462">
    <property type="component" value="Unassembled WGS sequence"/>
</dbReference>
<gene>
    <name evidence="6" type="ORF">B0487_0804</name>
    <name evidence="1" type="ORF">B19861_13270</name>
    <name evidence="5" type="ORF">B5789_0676</name>
    <name evidence="4" type="ORF">BBK15_07070</name>
    <name evidence="8" type="ORF">DW072_09645</name>
    <name evidence="7" type="ORF">DWX79_03410</name>
    <name evidence="2" type="ORF">ERS852382_01686</name>
    <name evidence="3" type="ORF">GA752_03135</name>
</gene>
<evidence type="ECO:0000313" key="14">
    <source>
        <dbReference type="Proteomes" id="UP000285462"/>
    </source>
</evidence>
<evidence type="ECO:0000313" key="12">
    <source>
        <dbReference type="Proteomes" id="UP000193377"/>
    </source>
</evidence>
<evidence type="ECO:0000313" key="3">
    <source>
        <dbReference type="EMBL" id="KAB5747588.1"/>
    </source>
</evidence>
<evidence type="ECO:0000313" key="15">
    <source>
        <dbReference type="Proteomes" id="UP000437631"/>
    </source>
</evidence>
<evidence type="ECO:0000313" key="11">
    <source>
        <dbReference type="Proteomes" id="UP000192714"/>
    </source>
</evidence>
<dbReference type="RefSeq" id="WP_039775029.1">
    <property type="nucleotide sequence ID" value="NZ_AP028457.1"/>
</dbReference>
<dbReference type="EMBL" id="MAXD01000006">
    <property type="protein sequence ID" value="OFA34550.1"/>
    <property type="molecule type" value="Genomic_DNA"/>
</dbReference>
<keyword evidence="16" id="KW-1185">Reference proteome</keyword>
<evidence type="ECO:0000313" key="2">
    <source>
        <dbReference type="EMBL" id="CUN92541.1"/>
    </source>
</evidence>
<dbReference type="EMBL" id="NAQF01000002">
    <property type="protein sequence ID" value="OQM58597.1"/>
    <property type="molecule type" value="Genomic_DNA"/>
</dbReference>
<reference evidence="13 14" key="5">
    <citation type="submission" date="2018-08" db="EMBL/GenBank/DDBJ databases">
        <title>A genome reference for cultivated species of the human gut microbiota.</title>
        <authorList>
            <person name="Zou Y."/>
            <person name="Xue W."/>
            <person name="Luo G."/>
        </authorList>
    </citation>
    <scope>NUCLEOTIDE SEQUENCE [LARGE SCALE GENOMIC DNA]</scope>
    <source>
        <strain evidence="7 14">AF21-27</strain>
        <strain evidence="8 13">AF45-19</strain>
    </source>
</reference>
<evidence type="ECO:0000313" key="7">
    <source>
        <dbReference type="EMBL" id="RGS66123.1"/>
    </source>
</evidence>
<proteinExistence type="predicted"/>
<dbReference type="EMBL" id="QRNG01000032">
    <property type="protein sequence ID" value="RHK23556.1"/>
    <property type="molecule type" value="Genomic_DNA"/>
</dbReference>
<dbReference type="Proteomes" id="UP000175684">
    <property type="component" value="Unassembled WGS sequence"/>
</dbReference>
<sequence length="80" mass="8775">MARTTNITRYTCDRCHASAYLADGDPRTSSDWHDITHTTVDGVAQGALVCTACWQTFKALAATQDAAYAAYLNNTTDRKE</sequence>
<reference evidence="5 11" key="4">
    <citation type="submission" date="2017-03" db="EMBL/GenBank/DDBJ databases">
        <title>Maternal inheritance of bifidobacteria.</title>
        <authorList>
            <person name="Lugli G.A."/>
            <person name="Duranti S."/>
            <person name="Milani C."/>
            <person name="Mancabelli L."/>
        </authorList>
    </citation>
    <scope>NUCLEOTIDE SEQUENCE [LARGE SCALE GENOMIC DNA]</scope>
    <source>
        <strain evidence="5 11">1892B</strain>
    </source>
</reference>
<organism evidence="8 13">
    <name type="scientific">Bifidobacterium adolescentis</name>
    <dbReference type="NCBI Taxonomy" id="1680"/>
    <lineage>
        <taxon>Bacteria</taxon>
        <taxon>Bacillati</taxon>
        <taxon>Actinomycetota</taxon>
        <taxon>Actinomycetes</taxon>
        <taxon>Bifidobacteriales</taxon>
        <taxon>Bifidobacteriaceae</taxon>
        <taxon>Bifidobacterium</taxon>
    </lineage>
</organism>
<dbReference type="AlphaFoldDB" id="A0A0B5BGW7"/>
<evidence type="ECO:0000313" key="4">
    <source>
        <dbReference type="EMBL" id="OFA34550.1"/>
    </source>
</evidence>
<dbReference type="EMBL" id="QRVT01000001">
    <property type="protein sequence ID" value="RGS66123.1"/>
    <property type="molecule type" value="Genomic_DNA"/>
</dbReference>
<name>A0A0B5BGW7_BIFAD</name>
<accession>A0A0B5BGW7</accession>
<dbReference type="EMBL" id="LNKD01000001">
    <property type="protein sequence ID" value="OSG87885.1"/>
    <property type="molecule type" value="Genomic_DNA"/>
</dbReference>
<reference evidence="6 12" key="2">
    <citation type="journal article" date="2016" name="Sci. Rep.">
        <title>Evaluation of genetic diversity among strains of the human gut commensal Bifidobacterium adolescentis.</title>
        <authorList>
            <person name="Duranti S."/>
            <person name="Milani C."/>
            <person name="Lugli G.A."/>
            <person name="Mancabelli L."/>
            <person name="Turroni F."/>
            <person name="Ferrario C."/>
            <person name="Mangifesta M."/>
            <person name="Viappiani A."/>
            <person name="Sanchez B."/>
            <person name="Margolles A."/>
            <person name="van Sinderen D."/>
            <person name="Ventura M."/>
        </authorList>
    </citation>
    <scope>NUCLEOTIDE SEQUENCE [LARGE SCALE GENOMIC DNA]</scope>
    <source>
        <strain evidence="6 12">487B</strain>
    </source>
</reference>
<dbReference type="Proteomes" id="UP000437631">
    <property type="component" value="Unassembled WGS sequence"/>
</dbReference>
<evidence type="ECO:0000313" key="9">
    <source>
        <dbReference type="Proteomes" id="UP000095647"/>
    </source>
</evidence>
<dbReference type="Proteomes" id="UP000193377">
    <property type="component" value="Unassembled WGS sequence"/>
</dbReference>
<dbReference type="EMBL" id="WDLT01000002">
    <property type="protein sequence ID" value="KAB5747588.1"/>
    <property type="molecule type" value="Genomic_DNA"/>
</dbReference>
<protein>
    <submittedName>
        <fullName evidence="8">Uncharacterized protein</fullName>
    </submittedName>
</protein>
<dbReference type="Proteomes" id="UP000095647">
    <property type="component" value="Unassembled WGS sequence"/>
</dbReference>
<evidence type="ECO:0000313" key="13">
    <source>
        <dbReference type="Proteomes" id="UP000285262"/>
    </source>
</evidence>
<evidence type="ECO:0000313" key="1">
    <source>
        <dbReference type="EMBL" id="BEK83385.1"/>
    </source>
</evidence>
<dbReference type="PATRIC" id="fig|1680.5.peg.796"/>
<evidence type="ECO:0000313" key="16">
    <source>
        <dbReference type="Proteomes" id="UP001357973"/>
    </source>
</evidence>
<evidence type="ECO:0000313" key="5">
    <source>
        <dbReference type="EMBL" id="OQM58597.1"/>
    </source>
</evidence>
<dbReference type="OrthoDB" id="3194815at2"/>
<dbReference type="Proteomes" id="UP001357973">
    <property type="component" value="Chromosome"/>
</dbReference>
<dbReference type="EMBL" id="AP028457">
    <property type="protein sequence ID" value="BEK83385.1"/>
    <property type="molecule type" value="Genomic_DNA"/>
</dbReference>
<evidence type="ECO:0000313" key="8">
    <source>
        <dbReference type="EMBL" id="RHK23556.1"/>
    </source>
</evidence>
<evidence type="ECO:0000313" key="10">
    <source>
        <dbReference type="Proteomes" id="UP000175684"/>
    </source>
</evidence>
<reference evidence="1 16" key="7">
    <citation type="submission" date="2023-06" db="EMBL/GenBank/DDBJ databases">
        <title>Complete Genome Sequences of Bifidobacterium faecale strain JCM19861T was isolated from human faeces by Jung-Hye Choi et al. (2014).</title>
        <authorList>
            <person name="Okuhama S."/>
            <person name="Takahashi H."/>
            <person name="Imaizumi K."/>
            <person name="Nakayama S."/>
            <person name="Ogata Y."/>
            <person name="Suda W."/>
        </authorList>
    </citation>
    <scope>NUCLEOTIDE SEQUENCE [LARGE SCALE GENOMIC DNA]</scope>
    <source>
        <strain evidence="1 16">JCM 19861</strain>
    </source>
</reference>
<evidence type="ECO:0000313" key="6">
    <source>
        <dbReference type="EMBL" id="OSG87885.1"/>
    </source>
</evidence>
<reference evidence="2 9" key="1">
    <citation type="submission" date="2015-09" db="EMBL/GenBank/DDBJ databases">
        <authorList>
            <consortium name="Pathogen Informatics"/>
        </authorList>
    </citation>
    <scope>NUCLEOTIDE SEQUENCE [LARGE SCALE GENOMIC DNA]</scope>
    <source>
        <strain evidence="2 9">2789STDY5608824</strain>
    </source>
</reference>
<dbReference type="Proteomes" id="UP000192714">
    <property type="component" value="Unassembled WGS sequence"/>
</dbReference>
<reference evidence="3 15" key="6">
    <citation type="journal article" date="2019" name="Nat. Med.">
        <title>A library of human gut bacterial isolates paired with longitudinal multiomics data enables mechanistic microbiome research.</title>
        <authorList>
            <person name="Poyet M."/>
            <person name="Groussin M."/>
            <person name="Gibbons S.M."/>
            <person name="Avila-Pacheco J."/>
            <person name="Jiang X."/>
            <person name="Kearney S.M."/>
            <person name="Perrotta A.R."/>
            <person name="Berdy B."/>
            <person name="Zhao S."/>
            <person name="Lieberman T.D."/>
            <person name="Swanson P.K."/>
            <person name="Smith M."/>
            <person name="Roesemann S."/>
            <person name="Alexander J.E."/>
            <person name="Rich S.A."/>
            <person name="Livny J."/>
            <person name="Vlamakis H."/>
            <person name="Clish C."/>
            <person name="Bullock K."/>
            <person name="Deik A."/>
            <person name="Scott J."/>
            <person name="Pierce K.A."/>
            <person name="Xavier R.J."/>
            <person name="Alm E.J."/>
        </authorList>
    </citation>
    <scope>NUCLEOTIDE SEQUENCE [LARGE SCALE GENOMIC DNA]</scope>
    <source>
        <strain evidence="3 15">BIOML-A190</strain>
    </source>
</reference>
<reference evidence="4 10" key="3">
    <citation type="submission" date="2016-07" db="EMBL/GenBank/DDBJ databases">
        <title>Draft Genome Sequence of Bifidobacterium adolescentis strain Km 4.</title>
        <authorList>
            <person name="Danilenko V.N."/>
        </authorList>
    </citation>
    <scope>NUCLEOTIDE SEQUENCE [LARGE SCALE GENOMIC DNA]</scope>
    <source>
        <strain evidence="4 10">Km 4</strain>
    </source>
</reference>
<dbReference type="KEGG" id="bado:BBMN23_0795"/>